<gene>
    <name evidence="2" type="ORF">S12H4_34686</name>
</gene>
<protein>
    <recommendedName>
        <fullName evidence="1">CD-NTase-associated protein 12/Pycsar effector protein TIR domain-containing protein</fullName>
    </recommendedName>
</protein>
<dbReference type="GO" id="GO:0050135">
    <property type="term" value="F:NADP+ nucleosidase activity"/>
    <property type="evidence" value="ECO:0007669"/>
    <property type="project" value="InterPro"/>
</dbReference>
<sequence>MAGEGIVNDLNDFYSELVEYSNLASKDAKHWLTVEEQRRGAELNRILGRKIGYLGALISELSGMRSVNIEGSKSDMWSVTLKLPFDPFVVSASLICVQATNRAIGKLVYDITKGTRDKLTGESTPQKTTKQKVIKVPPKVFIVHGGKSGVLDKLCEFVEALGIKPLVVEMLPSKGMTLANKVKKYQQEADCAIILATRGGIIDIKSGKQHPRLNVIDELSSFWEAFPERVILLLEKGVELPSNKAGVAYEPFARQSMDRAFTA</sequence>
<dbReference type="EMBL" id="BARW01020544">
    <property type="protein sequence ID" value="GAI92853.1"/>
    <property type="molecule type" value="Genomic_DNA"/>
</dbReference>
<feature type="domain" description="CD-NTase-associated protein 12/Pycsar effector protein TIR" evidence="1">
    <location>
        <begin position="139"/>
        <end position="253"/>
    </location>
</feature>
<evidence type="ECO:0000259" key="1">
    <source>
        <dbReference type="Pfam" id="PF10137"/>
    </source>
</evidence>
<organism evidence="2">
    <name type="scientific">marine sediment metagenome</name>
    <dbReference type="NCBI Taxonomy" id="412755"/>
    <lineage>
        <taxon>unclassified sequences</taxon>
        <taxon>metagenomes</taxon>
        <taxon>ecological metagenomes</taxon>
    </lineage>
</organism>
<name>X1SIR3_9ZZZZ</name>
<proteinExistence type="predicted"/>
<accession>X1SIR3</accession>
<dbReference type="InterPro" id="IPR019302">
    <property type="entry name" value="CAP12/PCTIR_TIR_dom"/>
</dbReference>
<reference evidence="2" key="1">
    <citation type="journal article" date="2014" name="Front. Microbiol.">
        <title>High frequency of phylogenetically diverse reductive dehalogenase-homologous genes in deep subseafloor sedimentary metagenomes.</title>
        <authorList>
            <person name="Kawai M."/>
            <person name="Futagami T."/>
            <person name="Toyoda A."/>
            <person name="Takaki Y."/>
            <person name="Nishi S."/>
            <person name="Hori S."/>
            <person name="Arai W."/>
            <person name="Tsubouchi T."/>
            <person name="Morono Y."/>
            <person name="Uchiyama I."/>
            <person name="Ito T."/>
            <person name="Fujiyama A."/>
            <person name="Inagaki F."/>
            <person name="Takami H."/>
        </authorList>
    </citation>
    <scope>NUCLEOTIDE SEQUENCE</scope>
    <source>
        <strain evidence="2">Expedition CK06-06</strain>
    </source>
</reference>
<feature type="non-terminal residue" evidence="2">
    <location>
        <position position="263"/>
    </location>
</feature>
<dbReference type="Pfam" id="PF10137">
    <property type="entry name" value="CAP12-PCTIR_TIR"/>
    <property type="match status" value="1"/>
</dbReference>
<dbReference type="AlphaFoldDB" id="X1SIR3"/>
<comment type="caution">
    <text evidence="2">The sequence shown here is derived from an EMBL/GenBank/DDBJ whole genome shotgun (WGS) entry which is preliminary data.</text>
</comment>
<evidence type="ECO:0000313" key="2">
    <source>
        <dbReference type="EMBL" id="GAI92853.1"/>
    </source>
</evidence>